<gene>
    <name evidence="6" type="ORF">SAMN04489812_5988</name>
</gene>
<reference evidence="6 7" key="1">
    <citation type="submission" date="2016-10" db="EMBL/GenBank/DDBJ databases">
        <authorList>
            <person name="de Groot N.N."/>
        </authorList>
    </citation>
    <scope>NUCLEOTIDE SEQUENCE [LARGE SCALE GENOMIC DNA]</scope>
    <source>
        <strain evidence="6 7">DSM 21800</strain>
    </source>
</reference>
<dbReference type="GO" id="GO:0016301">
    <property type="term" value="F:kinase activity"/>
    <property type="evidence" value="ECO:0007669"/>
    <property type="project" value="UniProtKB-KW"/>
</dbReference>
<evidence type="ECO:0000256" key="1">
    <source>
        <dbReference type="ARBA" id="ARBA00022679"/>
    </source>
</evidence>
<evidence type="ECO:0000256" key="3">
    <source>
        <dbReference type="ARBA" id="ARBA00022777"/>
    </source>
</evidence>
<sequence>MAIIYNATITPSKPEVVDAWLDRQSWAGAGPSEMLGSYRFDDPEGEVGVEAMVLRRGDRVLQAVLTYRPGPLDGADDQLIATVEHSVLGRRWVYDAAGDPVAAGCFSRALAGDQEQAVMEIWEGDRIVDRREPTVRISRVTGNGSAAEADRSDGVVEVADPDGRPVLIARVASAQIGGSERLIARWADGEAVVAARP</sequence>
<dbReference type="AlphaFoldDB" id="A0A1H2AJ94"/>
<organism evidence="6 7">
    <name type="scientific">Microlunatus soli</name>
    <dbReference type="NCBI Taxonomy" id="630515"/>
    <lineage>
        <taxon>Bacteria</taxon>
        <taxon>Bacillati</taxon>
        <taxon>Actinomycetota</taxon>
        <taxon>Actinomycetes</taxon>
        <taxon>Propionibacteriales</taxon>
        <taxon>Propionibacteriaceae</taxon>
        <taxon>Microlunatus</taxon>
    </lineage>
</organism>
<keyword evidence="3" id="KW-0418">Kinase</keyword>
<accession>A0A1H2AJ94</accession>
<dbReference type="GO" id="GO:0005524">
    <property type="term" value="F:ATP binding"/>
    <property type="evidence" value="ECO:0007669"/>
    <property type="project" value="UniProtKB-KW"/>
</dbReference>
<feature type="domain" description="Maltokinase N-terminal cap" evidence="5">
    <location>
        <begin position="20"/>
        <end position="99"/>
    </location>
</feature>
<keyword evidence="7" id="KW-1185">Reference proteome</keyword>
<keyword evidence="2" id="KW-0547">Nucleotide-binding</keyword>
<dbReference type="STRING" id="630515.SAMN04489812_5988"/>
<dbReference type="OrthoDB" id="3787729at2"/>
<proteinExistence type="predicted"/>
<name>A0A1H2AJ94_9ACTN</name>
<dbReference type="InterPro" id="IPR040999">
    <property type="entry name" value="Mak_N_cap"/>
</dbReference>
<dbReference type="RefSeq" id="WP_091531035.1">
    <property type="nucleotide sequence ID" value="NZ_LT629772.1"/>
</dbReference>
<dbReference type="Pfam" id="PF18085">
    <property type="entry name" value="Mak_N_cap"/>
    <property type="match status" value="1"/>
</dbReference>
<evidence type="ECO:0000256" key="2">
    <source>
        <dbReference type="ARBA" id="ARBA00022741"/>
    </source>
</evidence>
<evidence type="ECO:0000313" key="6">
    <source>
        <dbReference type="EMBL" id="SDT46085.1"/>
    </source>
</evidence>
<protein>
    <recommendedName>
        <fullName evidence="5">Maltokinase N-terminal cap domain-containing protein</fullName>
    </recommendedName>
</protein>
<evidence type="ECO:0000313" key="7">
    <source>
        <dbReference type="Proteomes" id="UP000199103"/>
    </source>
</evidence>
<dbReference type="EMBL" id="LT629772">
    <property type="protein sequence ID" value="SDT46085.1"/>
    <property type="molecule type" value="Genomic_DNA"/>
</dbReference>
<keyword evidence="1" id="KW-0808">Transferase</keyword>
<dbReference type="Proteomes" id="UP000199103">
    <property type="component" value="Chromosome I"/>
</dbReference>
<evidence type="ECO:0000259" key="5">
    <source>
        <dbReference type="Pfam" id="PF18085"/>
    </source>
</evidence>
<evidence type="ECO:0000256" key="4">
    <source>
        <dbReference type="ARBA" id="ARBA00022840"/>
    </source>
</evidence>
<keyword evidence="4" id="KW-0067">ATP-binding</keyword>